<evidence type="ECO:0000256" key="6">
    <source>
        <dbReference type="ARBA" id="ARBA00048785"/>
    </source>
</evidence>
<keyword evidence="5 7" id="KW-0808">Transferase</keyword>
<dbReference type="PANTHER" id="PTHR21058">
    <property type="entry name" value="6,7-DIMETHYL-8-RIBITYLLUMAZINE SYNTHASE DMRL SYNTHASE LUMAZINE SYNTHASE"/>
    <property type="match status" value="1"/>
</dbReference>
<dbReference type="InterPro" id="IPR002180">
    <property type="entry name" value="LS/RS"/>
</dbReference>
<dbReference type="EMBL" id="CP065956">
    <property type="protein sequence ID" value="QSR87208.1"/>
    <property type="molecule type" value="Genomic_DNA"/>
</dbReference>
<evidence type="ECO:0000313" key="9">
    <source>
        <dbReference type="Proteomes" id="UP000663088"/>
    </source>
</evidence>
<feature type="binding site" evidence="7">
    <location>
        <begin position="69"/>
        <end position="71"/>
    </location>
    <ligand>
        <name>5-amino-6-(D-ribitylamino)uracil</name>
        <dbReference type="ChEBI" id="CHEBI:15934"/>
    </ligand>
</feature>
<dbReference type="Pfam" id="PF00885">
    <property type="entry name" value="DMRL_synthase"/>
    <property type="match status" value="1"/>
</dbReference>
<name>A0ABX7PWV4_9BACT</name>
<dbReference type="RefSeq" id="WP_206847657.1">
    <property type="nucleotide sequence ID" value="NZ_CP065956.1"/>
</dbReference>
<dbReference type="EC" id="2.5.1.78" evidence="3 7"/>
<evidence type="ECO:0000256" key="2">
    <source>
        <dbReference type="ARBA" id="ARBA00007424"/>
    </source>
</evidence>
<dbReference type="SUPFAM" id="SSF52121">
    <property type="entry name" value="Lumazine synthase"/>
    <property type="match status" value="1"/>
</dbReference>
<dbReference type="InterPro" id="IPR034964">
    <property type="entry name" value="LS"/>
</dbReference>
<feature type="binding site" evidence="7">
    <location>
        <position position="102"/>
    </location>
    <ligand>
        <name>5-amino-6-(D-ribitylamino)uracil</name>
        <dbReference type="ChEBI" id="CHEBI:15934"/>
    </ligand>
</feature>
<feature type="binding site" evidence="7">
    <location>
        <position position="116"/>
    </location>
    <ligand>
        <name>(2S)-2-hydroxy-3-oxobutyl phosphate</name>
        <dbReference type="ChEBI" id="CHEBI:58830"/>
    </ligand>
</feature>
<dbReference type="PANTHER" id="PTHR21058:SF0">
    <property type="entry name" value="6,7-DIMETHYL-8-RIBITYLLUMAZINE SYNTHASE"/>
    <property type="match status" value="1"/>
</dbReference>
<sequence>MERKGPFRFGIIASSYNKEYTSRMVESALEVLQGNIVDVVWVPGSFEIPLQAQRLARKRIYDCLLCFGIVWQGKTTHASEILRACTDALMRIGLENDIPVIHEILSVSNESQAKARTSGRLDRGKEGARAALEVASMKMD</sequence>
<evidence type="ECO:0000256" key="4">
    <source>
        <dbReference type="ARBA" id="ARBA00022619"/>
    </source>
</evidence>
<dbReference type="HAMAP" id="MF_00178">
    <property type="entry name" value="Lumazine_synth"/>
    <property type="match status" value="1"/>
</dbReference>
<keyword evidence="4 7" id="KW-0686">Riboflavin biosynthesis</keyword>
<dbReference type="CDD" id="cd09209">
    <property type="entry name" value="Lumazine_synthase-I"/>
    <property type="match status" value="1"/>
</dbReference>
<evidence type="ECO:0000313" key="8">
    <source>
        <dbReference type="EMBL" id="QSR87208.1"/>
    </source>
</evidence>
<comment type="similarity">
    <text evidence="2 7">Belongs to the DMRL synthase family.</text>
</comment>
<evidence type="ECO:0000256" key="5">
    <source>
        <dbReference type="ARBA" id="ARBA00022679"/>
    </source>
</evidence>
<reference evidence="8 9" key="1">
    <citation type="submission" date="2020-12" db="EMBL/GenBank/DDBJ databases">
        <authorList>
            <person name="Awala S.I."/>
            <person name="Gwak J.-H."/>
            <person name="Kim S.-J."/>
            <person name="Rhee S.-K."/>
        </authorList>
    </citation>
    <scope>NUCLEOTIDE SEQUENCE [LARGE SCALE GENOMIC DNA]</scope>
    <source>
        <strain evidence="8 9">IT5</strain>
    </source>
</reference>
<dbReference type="InterPro" id="IPR036467">
    <property type="entry name" value="LS/RS_sf"/>
</dbReference>
<dbReference type="Proteomes" id="UP000663088">
    <property type="component" value="Chromosome"/>
</dbReference>
<comment type="function">
    <text evidence="7">Catalyzes the formation of 6,7-dimethyl-8-ribityllumazine by condensation of 5-amino-6-(D-ribitylamino)uracil with 3,4-dihydroxy-2-butanone 4-phosphate. This is the penultimate step in the biosynthesis of riboflavin.</text>
</comment>
<feature type="active site" description="Proton donor" evidence="7">
    <location>
        <position position="77"/>
    </location>
</feature>
<dbReference type="GO" id="GO:0000906">
    <property type="term" value="F:6,7-dimethyl-8-ribityllumazine synthase activity"/>
    <property type="evidence" value="ECO:0007669"/>
    <property type="project" value="UniProtKB-EC"/>
</dbReference>
<keyword evidence="9" id="KW-1185">Reference proteome</keyword>
<protein>
    <recommendedName>
        <fullName evidence="3 7">6,7-dimethyl-8-ribityllumazine synthase</fullName>
        <shortName evidence="7">DMRL synthase</shortName>
        <shortName evidence="7">LS</shortName>
        <shortName evidence="7">Lumazine synthase</shortName>
        <ecNumber evidence="3 7">2.5.1.78</ecNumber>
    </recommendedName>
</protein>
<dbReference type="Gene3D" id="3.40.50.960">
    <property type="entry name" value="Lumazine/riboflavin synthase"/>
    <property type="match status" value="1"/>
</dbReference>
<evidence type="ECO:0000256" key="1">
    <source>
        <dbReference type="ARBA" id="ARBA00004917"/>
    </source>
</evidence>
<comment type="pathway">
    <text evidence="1 7">Cofactor biosynthesis; riboflavin biosynthesis; riboflavin from 2-hydroxy-3-oxobutyl phosphate and 5-amino-6-(D-ribitylamino)uracil: step 1/2.</text>
</comment>
<feature type="binding site" evidence="7">
    <location>
        <position position="16"/>
    </location>
    <ligand>
        <name>5-amino-6-(D-ribitylamino)uracil</name>
        <dbReference type="ChEBI" id="CHEBI:15934"/>
    </ligand>
</feature>
<dbReference type="NCBIfam" id="TIGR00114">
    <property type="entry name" value="lumazine-synth"/>
    <property type="match status" value="1"/>
</dbReference>
<organism evidence="8 9">
    <name type="scientific">Candidatus Methylacidiphilum infernorum</name>
    <dbReference type="NCBI Taxonomy" id="511746"/>
    <lineage>
        <taxon>Bacteria</taxon>
        <taxon>Pseudomonadati</taxon>
        <taxon>Verrucomicrobiota</taxon>
        <taxon>Methylacidiphilae</taxon>
        <taxon>Methylacidiphilales</taxon>
        <taxon>Methylacidiphilaceae</taxon>
        <taxon>Methylacidiphilum (ex Ratnadevi et al. 2023)</taxon>
    </lineage>
</organism>
<feature type="binding site" evidence="7">
    <location>
        <begin position="45"/>
        <end position="47"/>
    </location>
    <ligand>
        <name>5-amino-6-(D-ribitylamino)uracil</name>
        <dbReference type="ChEBI" id="CHEBI:15934"/>
    </ligand>
</feature>
<evidence type="ECO:0000256" key="7">
    <source>
        <dbReference type="HAMAP-Rule" id="MF_00178"/>
    </source>
</evidence>
<evidence type="ECO:0000256" key="3">
    <source>
        <dbReference type="ARBA" id="ARBA00012664"/>
    </source>
</evidence>
<accession>A0ABX7PWV4</accession>
<comment type="catalytic activity">
    <reaction evidence="6 7">
        <text>(2S)-2-hydroxy-3-oxobutyl phosphate + 5-amino-6-(D-ribitylamino)uracil = 6,7-dimethyl-8-(1-D-ribityl)lumazine + phosphate + 2 H2O + H(+)</text>
        <dbReference type="Rhea" id="RHEA:26152"/>
        <dbReference type="ChEBI" id="CHEBI:15377"/>
        <dbReference type="ChEBI" id="CHEBI:15378"/>
        <dbReference type="ChEBI" id="CHEBI:15934"/>
        <dbReference type="ChEBI" id="CHEBI:43474"/>
        <dbReference type="ChEBI" id="CHEBI:58201"/>
        <dbReference type="ChEBI" id="CHEBI:58830"/>
        <dbReference type="EC" id="2.5.1.78"/>
    </reaction>
</comment>
<proteinExistence type="inferred from homology"/>
<gene>
    <name evidence="7 8" type="primary">ribH</name>
    <name evidence="8" type="ORF">EM20IM_02385</name>
</gene>
<feature type="binding site" evidence="7">
    <location>
        <begin position="74"/>
        <end position="75"/>
    </location>
    <ligand>
        <name>(2S)-2-hydroxy-3-oxobutyl phosphate</name>
        <dbReference type="ChEBI" id="CHEBI:58830"/>
    </ligand>
</feature>